<dbReference type="RefSeq" id="WP_345631331.1">
    <property type="nucleotide sequence ID" value="NZ_BAABJQ010000010.1"/>
</dbReference>
<dbReference type="EMBL" id="BAABJQ010000010">
    <property type="protein sequence ID" value="GAA5188197.1"/>
    <property type="molecule type" value="Genomic_DNA"/>
</dbReference>
<name>A0ABP9RY56_9ACTN</name>
<organism evidence="1 2">
    <name type="scientific">Rugosimonospora acidiphila</name>
    <dbReference type="NCBI Taxonomy" id="556531"/>
    <lineage>
        <taxon>Bacteria</taxon>
        <taxon>Bacillati</taxon>
        <taxon>Actinomycetota</taxon>
        <taxon>Actinomycetes</taxon>
        <taxon>Micromonosporales</taxon>
        <taxon>Micromonosporaceae</taxon>
        <taxon>Rugosimonospora</taxon>
    </lineage>
</organism>
<sequence>MEELGTPHKLMDAQMGHENGSIQARYSHVTDPMIDRLVAGLTKVWAEALDARPVLDPRSPVAELDRLLMAGGEGA</sequence>
<comment type="caution">
    <text evidence="1">The sequence shown here is derived from an EMBL/GenBank/DDBJ whole genome shotgun (WGS) entry which is preliminary data.</text>
</comment>
<evidence type="ECO:0000313" key="1">
    <source>
        <dbReference type="EMBL" id="GAA5188197.1"/>
    </source>
</evidence>
<reference evidence="2" key="1">
    <citation type="journal article" date="2019" name="Int. J. Syst. Evol. Microbiol.">
        <title>The Global Catalogue of Microorganisms (GCM) 10K type strain sequencing project: providing services to taxonomists for standard genome sequencing and annotation.</title>
        <authorList>
            <consortium name="The Broad Institute Genomics Platform"/>
            <consortium name="The Broad Institute Genome Sequencing Center for Infectious Disease"/>
            <person name="Wu L."/>
            <person name="Ma J."/>
        </authorList>
    </citation>
    <scope>NUCLEOTIDE SEQUENCE [LARGE SCALE GENOMIC DNA]</scope>
    <source>
        <strain evidence="2">JCM 18304</strain>
    </source>
</reference>
<protein>
    <recommendedName>
        <fullName evidence="3">Phage integrase family protein</fullName>
    </recommendedName>
</protein>
<keyword evidence="2" id="KW-1185">Reference proteome</keyword>
<accession>A0ABP9RY56</accession>
<proteinExistence type="predicted"/>
<gene>
    <name evidence="1" type="ORF">GCM10023322_38270</name>
</gene>
<dbReference type="Proteomes" id="UP001501570">
    <property type="component" value="Unassembled WGS sequence"/>
</dbReference>
<evidence type="ECO:0008006" key="3">
    <source>
        <dbReference type="Google" id="ProtNLM"/>
    </source>
</evidence>
<evidence type="ECO:0000313" key="2">
    <source>
        <dbReference type="Proteomes" id="UP001501570"/>
    </source>
</evidence>